<evidence type="ECO:0000256" key="1">
    <source>
        <dbReference type="SAM" id="MobiDB-lite"/>
    </source>
</evidence>
<gene>
    <name evidence="2" type="ORF">VZT92_026569</name>
</gene>
<dbReference type="Proteomes" id="UP001488805">
    <property type="component" value="Unassembled WGS sequence"/>
</dbReference>
<accession>A0AAW1E1E2</accession>
<feature type="region of interest" description="Disordered" evidence="1">
    <location>
        <begin position="51"/>
        <end position="102"/>
    </location>
</feature>
<name>A0AAW1E1E2_ZOAVI</name>
<reference evidence="2 3" key="1">
    <citation type="journal article" date="2024" name="Genome Biol. Evol.">
        <title>Chromosome-level genome assembly of the viviparous eelpout Zoarces viviparus.</title>
        <authorList>
            <person name="Fuhrmann N."/>
            <person name="Brasseur M.V."/>
            <person name="Bakowski C.E."/>
            <person name="Podsiadlowski L."/>
            <person name="Prost S."/>
            <person name="Krehenwinkel H."/>
            <person name="Mayer C."/>
        </authorList>
    </citation>
    <scope>NUCLEOTIDE SEQUENCE [LARGE SCALE GENOMIC DNA]</scope>
    <source>
        <strain evidence="2">NO-MEL_2022_Ind0_liver</strain>
    </source>
</reference>
<evidence type="ECO:0000313" key="2">
    <source>
        <dbReference type="EMBL" id="KAK9515973.1"/>
    </source>
</evidence>
<keyword evidence="3" id="KW-1185">Reference proteome</keyword>
<protein>
    <submittedName>
        <fullName evidence="2">Uncharacterized protein</fullName>
    </submittedName>
</protein>
<sequence>MASSHSWSGEFDLLGRGDHTFLNPGLENGIPVLQQEIKYHNKVIRTKRPIVDFFQGPGQPPSLSESRTAPRELADPSQSDTQPPSDHKSHESEIQQAARPES</sequence>
<comment type="caution">
    <text evidence="2">The sequence shown here is derived from an EMBL/GenBank/DDBJ whole genome shotgun (WGS) entry which is preliminary data.</text>
</comment>
<proteinExistence type="predicted"/>
<dbReference type="AlphaFoldDB" id="A0AAW1E1E2"/>
<organism evidence="2 3">
    <name type="scientific">Zoarces viviparus</name>
    <name type="common">Viviparous eelpout</name>
    <name type="synonym">Blennius viviparus</name>
    <dbReference type="NCBI Taxonomy" id="48416"/>
    <lineage>
        <taxon>Eukaryota</taxon>
        <taxon>Metazoa</taxon>
        <taxon>Chordata</taxon>
        <taxon>Craniata</taxon>
        <taxon>Vertebrata</taxon>
        <taxon>Euteleostomi</taxon>
        <taxon>Actinopterygii</taxon>
        <taxon>Neopterygii</taxon>
        <taxon>Teleostei</taxon>
        <taxon>Neoteleostei</taxon>
        <taxon>Acanthomorphata</taxon>
        <taxon>Eupercaria</taxon>
        <taxon>Perciformes</taxon>
        <taxon>Cottioidei</taxon>
        <taxon>Zoarcales</taxon>
        <taxon>Zoarcidae</taxon>
        <taxon>Zoarcinae</taxon>
        <taxon>Zoarces</taxon>
    </lineage>
</organism>
<evidence type="ECO:0000313" key="3">
    <source>
        <dbReference type="Proteomes" id="UP001488805"/>
    </source>
</evidence>
<dbReference type="EMBL" id="JBCEZU010000586">
    <property type="protein sequence ID" value="KAK9515973.1"/>
    <property type="molecule type" value="Genomic_DNA"/>
</dbReference>